<proteinExistence type="predicted"/>
<accession>A0A2S7X444</accession>
<gene>
    <name evidence="1" type="ORF">BTO22_15245</name>
</gene>
<dbReference type="EMBL" id="MSCO01000002">
    <property type="protein sequence ID" value="PQJ84845.1"/>
    <property type="molecule type" value="Genomic_DNA"/>
</dbReference>
<protein>
    <recommendedName>
        <fullName evidence="3">DUF2357 domain-containing protein</fullName>
    </recommendedName>
</protein>
<evidence type="ECO:0008006" key="3">
    <source>
        <dbReference type="Google" id="ProtNLM"/>
    </source>
</evidence>
<evidence type="ECO:0000313" key="1">
    <source>
        <dbReference type="EMBL" id="PQJ84845.1"/>
    </source>
</evidence>
<name>A0A2S7X444_9GAMM</name>
<organism evidence="1 2">
    <name type="scientific">Aliivibrio sifiae</name>
    <dbReference type="NCBI Taxonomy" id="566293"/>
    <lineage>
        <taxon>Bacteria</taxon>
        <taxon>Pseudomonadati</taxon>
        <taxon>Pseudomonadota</taxon>
        <taxon>Gammaproteobacteria</taxon>
        <taxon>Vibrionales</taxon>
        <taxon>Vibrionaceae</taxon>
        <taxon>Aliivibrio</taxon>
    </lineage>
</organism>
<dbReference type="AlphaFoldDB" id="A0A2S7X444"/>
<sequence length="614" mass="70691">MIEWYLDIFYGESEARYDLTLPQESRISIRETSNIRFSVSVEETEFHNFGTPYLVISDIPVEMKFSHDNDGYRVFESIDPIMSHSSRYFYNFFGESEISLYFDLRTSSAFSSHTVNILARRANAELASEMLEHITSKLDDAISICFSRSKVPVGFDDSQTFNFSRLDIIQNAITYLSESLPTFLREHKYTWKPKMEMTERGQPTGPDSVHWVLNNLDKLSPASVDDANLVYNNRGYRLDMLPKESIVKEQNVYENQVIHTFLHNMILLLIDIKEQYSIESLVHGNDVVDLEYVRFDHTMSKFTQLALAHKVNQIDSLMVAIEQLKRVFKSKLPASLVPGIQPRVTSYVAKHLHYRNTFLLIDKCYKAPSPSFEGASLLLGLKNLSIVYETSSLLLLHESIKRCFAVKLDEMSYREHSEFHPFGGVHKIRPQGKVNNYFRFDSELFTVELFYEPKIYPFSKNSSEGDLVDTSYSRRNKYGLHHFCPDFVLKIKSQEWTKPATIILDSKYKDASTIQQYDINTLTQKYLLNIHQVNSNGRLGVSAVNLLLLLFPHSRNGNVVRTVARQHCLDGEYPLLPQSSAILVKPTEAELLDDHLSSFIEVMNEDAKIVVANL</sequence>
<dbReference type="OrthoDB" id="980345at2"/>
<dbReference type="Proteomes" id="UP000239263">
    <property type="component" value="Unassembled WGS sequence"/>
</dbReference>
<comment type="caution">
    <text evidence="1">The sequence shown here is derived from an EMBL/GenBank/DDBJ whole genome shotgun (WGS) entry which is preliminary data.</text>
</comment>
<evidence type="ECO:0000313" key="2">
    <source>
        <dbReference type="Proteomes" id="UP000239263"/>
    </source>
</evidence>
<reference evidence="1 2" key="1">
    <citation type="submission" date="2016-12" db="EMBL/GenBank/DDBJ databases">
        <title>Diversity of luminous bacteria.</title>
        <authorList>
            <person name="Yoshizawa S."/>
            <person name="Kogure K."/>
        </authorList>
    </citation>
    <scope>NUCLEOTIDE SEQUENCE [LARGE SCALE GENOMIC DNA]</scope>
    <source>
        <strain evidence="1 2">ATCC 33715</strain>
    </source>
</reference>
<dbReference type="RefSeq" id="WP_105056230.1">
    <property type="nucleotide sequence ID" value="NZ_CAWNRT010000002.1"/>
</dbReference>